<dbReference type="PANTHER" id="PTHR43196">
    <property type="entry name" value="SULFATE ADENYLYLTRANSFERASE SUBUNIT 2"/>
    <property type="match status" value="1"/>
</dbReference>
<name>A0A6J6S3U3_9ZZZZ</name>
<proteinExistence type="inferred from homology"/>
<dbReference type="NCBIfam" id="TIGR02039">
    <property type="entry name" value="CysD"/>
    <property type="match status" value="1"/>
</dbReference>
<sequence>MTVTSVPYEAVLDELESEAIHIYRETAAAFRDPVLLYSIGKDSSVLLHLALKAFAPAGLPFPVMHVDTTWKFKEMIAFRDKRVADLGLDMRISTNEEARDEGVSPFTHGTHEYTRIMKTVALRAGIDRYGFDAAIGGARRDEERSRAKERIFSLREPGHRWEPRKQRPEFWRTANTTLSAGQSMRVFPLSNWTELDVWRYIQRESIEIPSLYFAKERPVVERDGALIMVDDDRFPLREGEVVQMRSVRFRTLGCYPLTGAVESTADTLADLITEMESSTMSERAGRLIDGEGGGSMEAKKAEGYF</sequence>
<dbReference type="InterPro" id="IPR014729">
    <property type="entry name" value="Rossmann-like_a/b/a_fold"/>
</dbReference>
<dbReference type="GO" id="GO:0000103">
    <property type="term" value="P:sulfate assimilation"/>
    <property type="evidence" value="ECO:0007669"/>
    <property type="project" value="InterPro"/>
</dbReference>
<evidence type="ECO:0000259" key="11">
    <source>
        <dbReference type="Pfam" id="PF01507"/>
    </source>
</evidence>
<keyword evidence="5" id="KW-0548">Nucleotidyltransferase</keyword>
<evidence type="ECO:0000256" key="3">
    <source>
        <dbReference type="ARBA" id="ARBA00022004"/>
    </source>
</evidence>
<dbReference type="NCBIfam" id="NF009214">
    <property type="entry name" value="PRK12563.1"/>
    <property type="match status" value="1"/>
</dbReference>
<dbReference type="InterPro" id="IPR011784">
    <property type="entry name" value="SO4_adenylTrfase_ssu"/>
</dbReference>
<organism evidence="12">
    <name type="scientific">freshwater metagenome</name>
    <dbReference type="NCBI Taxonomy" id="449393"/>
    <lineage>
        <taxon>unclassified sequences</taxon>
        <taxon>metagenomes</taxon>
        <taxon>ecological metagenomes</taxon>
    </lineage>
</organism>
<dbReference type="GO" id="GO:0005524">
    <property type="term" value="F:ATP binding"/>
    <property type="evidence" value="ECO:0007669"/>
    <property type="project" value="UniProtKB-KW"/>
</dbReference>
<keyword evidence="7" id="KW-0067">ATP-binding</keyword>
<dbReference type="PANTHER" id="PTHR43196:SF1">
    <property type="entry name" value="SULFATE ADENYLYLTRANSFERASE SUBUNIT 2"/>
    <property type="match status" value="1"/>
</dbReference>
<dbReference type="Gene3D" id="3.40.50.620">
    <property type="entry name" value="HUPs"/>
    <property type="match status" value="1"/>
</dbReference>
<dbReference type="InterPro" id="IPR050128">
    <property type="entry name" value="Sulfate_adenylyltrnsfr_sub2"/>
</dbReference>
<keyword evidence="4" id="KW-0808">Transferase</keyword>
<dbReference type="InterPro" id="IPR002500">
    <property type="entry name" value="PAPS_reduct_dom"/>
</dbReference>
<evidence type="ECO:0000256" key="2">
    <source>
        <dbReference type="ARBA" id="ARBA00012391"/>
    </source>
</evidence>
<reference evidence="12" key="1">
    <citation type="submission" date="2020-05" db="EMBL/GenBank/DDBJ databases">
        <authorList>
            <person name="Chiriac C."/>
            <person name="Salcher M."/>
            <person name="Ghai R."/>
            <person name="Kavagutti S V."/>
        </authorList>
    </citation>
    <scope>NUCLEOTIDE SEQUENCE</scope>
</reference>
<evidence type="ECO:0000256" key="4">
    <source>
        <dbReference type="ARBA" id="ARBA00022679"/>
    </source>
</evidence>
<feature type="region of interest" description="Disordered" evidence="10">
    <location>
        <begin position="285"/>
        <end position="305"/>
    </location>
</feature>
<evidence type="ECO:0000313" key="12">
    <source>
        <dbReference type="EMBL" id="CAB4729650.1"/>
    </source>
</evidence>
<evidence type="ECO:0000256" key="1">
    <source>
        <dbReference type="ARBA" id="ARBA00008885"/>
    </source>
</evidence>
<accession>A0A6J6S3U3</accession>
<feature type="domain" description="Phosphoadenosine phosphosulphate reductase" evidence="11">
    <location>
        <begin position="33"/>
        <end position="259"/>
    </location>
</feature>
<dbReference type="PIRSF" id="PIRSF002936">
    <property type="entry name" value="CysDAde_trans"/>
    <property type="match status" value="1"/>
</dbReference>
<protein>
    <recommendedName>
        <fullName evidence="3">Sulfate adenylyltransferase subunit 2</fullName>
        <ecNumber evidence="2">2.7.7.4</ecNumber>
    </recommendedName>
    <alternativeName>
        <fullName evidence="8">ATP-sulfurylase small subunit</fullName>
    </alternativeName>
    <alternativeName>
        <fullName evidence="9">Sulfate adenylate transferase</fullName>
    </alternativeName>
</protein>
<dbReference type="SUPFAM" id="SSF52402">
    <property type="entry name" value="Adenine nucleotide alpha hydrolases-like"/>
    <property type="match status" value="1"/>
</dbReference>
<keyword evidence="6" id="KW-0547">Nucleotide-binding</keyword>
<gene>
    <name evidence="12" type="ORF">UFOPK2786_00097</name>
</gene>
<evidence type="ECO:0000256" key="8">
    <source>
        <dbReference type="ARBA" id="ARBA00030256"/>
    </source>
</evidence>
<evidence type="ECO:0000256" key="5">
    <source>
        <dbReference type="ARBA" id="ARBA00022695"/>
    </source>
</evidence>
<dbReference type="AlphaFoldDB" id="A0A6J6S3U3"/>
<dbReference type="EC" id="2.7.7.4" evidence="2"/>
<comment type="similarity">
    <text evidence="1">Belongs to the PAPS reductase family. CysD subfamily.</text>
</comment>
<dbReference type="Pfam" id="PF01507">
    <property type="entry name" value="PAPS_reduct"/>
    <property type="match status" value="1"/>
</dbReference>
<evidence type="ECO:0000256" key="6">
    <source>
        <dbReference type="ARBA" id="ARBA00022741"/>
    </source>
</evidence>
<evidence type="ECO:0000256" key="7">
    <source>
        <dbReference type="ARBA" id="ARBA00022840"/>
    </source>
</evidence>
<evidence type="ECO:0000256" key="10">
    <source>
        <dbReference type="SAM" id="MobiDB-lite"/>
    </source>
</evidence>
<dbReference type="EMBL" id="CAEZYW010000007">
    <property type="protein sequence ID" value="CAB4729650.1"/>
    <property type="molecule type" value="Genomic_DNA"/>
</dbReference>
<dbReference type="GO" id="GO:0004781">
    <property type="term" value="F:sulfate adenylyltransferase (ATP) activity"/>
    <property type="evidence" value="ECO:0007669"/>
    <property type="project" value="UniProtKB-EC"/>
</dbReference>
<evidence type="ECO:0000256" key="9">
    <source>
        <dbReference type="ARBA" id="ARBA00031812"/>
    </source>
</evidence>
<dbReference type="NCBIfam" id="NF003587">
    <property type="entry name" value="PRK05253.1"/>
    <property type="match status" value="1"/>
</dbReference>